<sequence length="269" mass="31468">MAEEGMRSNSPQIQRNSVGLCEKPTDQEKKDIKAELSMKEVWRDCYTDYHPMNPTEFEGITEGVNIPEYFPLSIHPFPHVVKNDMEAYMAAYLFIADDENRHGCGGTPSLWYLLANFAQHALDWMHNPKADMEFFQNAFMGRIEDVRKSIFLEEMFLENSYYDCGINLEKRIISNFSVVEPRGLLSQRYGSNDSGVWVAAWMKECDRKNDYNCVEVYPDTRVKLAIDLVHSIYNIKMSKITEKACEHWKNVEEKKDSTLKWWMDLQKIT</sequence>
<organism evidence="2 4">
    <name type="scientific">Medicago truncatula</name>
    <name type="common">Barrel medic</name>
    <name type="synonym">Medicago tribuloides</name>
    <dbReference type="NCBI Taxonomy" id="3880"/>
    <lineage>
        <taxon>Eukaryota</taxon>
        <taxon>Viridiplantae</taxon>
        <taxon>Streptophyta</taxon>
        <taxon>Embryophyta</taxon>
        <taxon>Tracheophyta</taxon>
        <taxon>Spermatophyta</taxon>
        <taxon>Magnoliopsida</taxon>
        <taxon>eudicotyledons</taxon>
        <taxon>Gunneridae</taxon>
        <taxon>Pentapetalae</taxon>
        <taxon>rosids</taxon>
        <taxon>fabids</taxon>
        <taxon>Fabales</taxon>
        <taxon>Fabaceae</taxon>
        <taxon>Papilionoideae</taxon>
        <taxon>50 kb inversion clade</taxon>
        <taxon>NPAAA clade</taxon>
        <taxon>Hologalegina</taxon>
        <taxon>IRL clade</taxon>
        <taxon>Trifolieae</taxon>
        <taxon>Medicago</taxon>
    </lineage>
</organism>
<proteinExistence type="predicted"/>
<dbReference type="HOGENOM" id="CLU_1035734_0_0_1"/>
<evidence type="ECO:0000313" key="2">
    <source>
        <dbReference type="EMBL" id="KEH18885.1"/>
    </source>
</evidence>
<protein>
    <submittedName>
        <fullName evidence="2 3">Uncharacterized protein</fullName>
    </submittedName>
</protein>
<dbReference type="AlphaFoldDB" id="A0A072TZE4"/>
<evidence type="ECO:0000256" key="1">
    <source>
        <dbReference type="SAM" id="MobiDB-lite"/>
    </source>
</evidence>
<evidence type="ECO:0000313" key="3">
    <source>
        <dbReference type="EnsemblPlants" id="KEH18885"/>
    </source>
</evidence>
<accession>A0A072TZE4</accession>
<reference evidence="3" key="3">
    <citation type="submission" date="2015-04" db="UniProtKB">
        <authorList>
            <consortium name="EnsemblPlants"/>
        </authorList>
    </citation>
    <scope>IDENTIFICATION</scope>
    <source>
        <strain evidence="3">cv. Jemalong A17</strain>
    </source>
</reference>
<name>A0A072TZE4_MEDTR</name>
<dbReference type="EnsemblPlants" id="KEH18885">
    <property type="protein sequence ID" value="KEH18885"/>
    <property type="gene ID" value="MTR_8g031230"/>
</dbReference>
<feature type="region of interest" description="Disordered" evidence="1">
    <location>
        <begin position="1"/>
        <end position="26"/>
    </location>
</feature>
<keyword evidence="4" id="KW-1185">Reference proteome</keyword>
<evidence type="ECO:0000313" key="4">
    <source>
        <dbReference type="Proteomes" id="UP000002051"/>
    </source>
</evidence>
<dbReference type="EMBL" id="CM001224">
    <property type="protein sequence ID" value="KEH18885.1"/>
    <property type="molecule type" value="Genomic_DNA"/>
</dbReference>
<dbReference type="Proteomes" id="UP000002051">
    <property type="component" value="Chromosome 8"/>
</dbReference>
<feature type="compositionally biased region" description="Polar residues" evidence="1">
    <location>
        <begin position="7"/>
        <end position="17"/>
    </location>
</feature>
<reference evidence="2 4" key="2">
    <citation type="journal article" date="2014" name="BMC Genomics">
        <title>An improved genome release (version Mt4.0) for the model legume Medicago truncatula.</title>
        <authorList>
            <person name="Tang H."/>
            <person name="Krishnakumar V."/>
            <person name="Bidwell S."/>
            <person name="Rosen B."/>
            <person name="Chan A."/>
            <person name="Zhou S."/>
            <person name="Gentzbittel L."/>
            <person name="Childs K.L."/>
            <person name="Yandell M."/>
            <person name="Gundlach H."/>
            <person name="Mayer K.F."/>
            <person name="Schwartz D.C."/>
            <person name="Town C.D."/>
        </authorList>
    </citation>
    <scope>GENOME REANNOTATION</scope>
    <source>
        <strain evidence="2">A17</strain>
        <strain evidence="3 4">cv. Jemalong A17</strain>
    </source>
</reference>
<reference evidence="2 4" key="1">
    <citation type="journal article" date="2011" name="Nature">
        <title>The Medicago genome provides insight into the evolution of rhizobial symbioses.</title>
        <authorList>
            <person name="Young N.D."/>
            <person name="Debelle F."/>
            <person name="Oldroyd G.E."/>
            <person name="Geurts R."/>
            <person name="Cannon S.B."/>
            <person name="Udvardi M.K."/>
            <person name="Benedito V.A."/>
            <person name="Mayer K.F."/>
            <person name="Gouzy J."/>
            <person name="Schoof H."/>
            <person name="Van de Peer Y."/>
            <person name="Proost S."/>
            <person name="Cook D.R."/>
            <person name="Meyers B.C."/>
            <person name="Spannagl M."/>
            <person name="Cheung F."/>
            <person name="De Mita S."/>
            <person name="Krishnakumar V."/>
            <person name="Gundlach H."/>
            <person name="Zhou S."/>
            <person name="Mudge J."/>
            <person name="Bharti A.K."/>
            <person name="Murray J.D."/>
            <person name="Naoumkina M.A."/>
            <person name="Rosen B."/>
            <person name="Silverstein K.A."/>
            <person name="Tang H."/>
            <person name="Rombauts S."/>
            <person name="Zhao P.X."/>
            <person name="Zhou P."/>
            <person name="Barbe V."/>
            <person name="Bardou P."/>
            <person name="Bechner M."/>
            <person name="Bellec A."/>
            <person name="Berger A."/>
            <person name="Berges H."/>
            <person name="Bidwell S."/>
            <person name="Bisseling T."/>
            <person name="Choisne N."/>
            <person name="Couloux A."/>
            <person name="Denny R."/>
            <person name="Deshpande S."/>
            <person name="Dai X."/>
            <person name="Doyle J.J."/>
            <person name="Dudez A.M."/>
            <person name="Farmer A.D."/>
            <person name="Fouteau S."/>
            <person name="Franken C."/>
            <person name="Gibelin C."/>
            <person name="Gish J."/>
            <person name="Goldstein S."/>
            <person name="Gonzalez A.J."/>
            <person name="Green P.J."/>
            <person name="Hallab A."/>
            <person name="Hartog M."/>
            <person name="Hua A."/>
            <person name="Humphray S.J."/>
            <person name="Jeong D.H."/>
            <person name="Jing Y."/>
            <person name="Jocker A."/>
            <person name="Kenton S.M."/>
            <person name="Kim D.J."/>
            <person name="Klee K."/>
            <person name="Lai H."/>
            <person name="Lang C."/>
            <person name="Lin S."/>
            <person name="Macmil S.L."/>
            <person name="Magdelenat G."/>
            <person name="Matthews L."/>
            <person name="McCorrison J."/>
            <person name="Monaghan E.L."/>
            <person name="Mun J.H."/>
            <person name="Najar F.Z."/>
            <person name="Nicholson C."/>
            <person name="Noirot C."/>
            <person name="O'Bleness M."/>
            <person name="Paule C.R."/>
            <person name="Poulain J."/>
            <person name="Prion F."/>
            <person name="Qin B."/>
            <person name="Qu C."/>
            <person name="Retzel E.F."/>
            <person name="Riddle C."/>
            <person name="Sallet E."/>
            <person name="Samain S."/>
            <person name="Samson N."/>
            <person name="Sanders I."/>
            <person name="Saurat O."/>
            <person name="Scarpelli C."/>
            <person name="Schiex T."/>
            <person name="Segurens B."/>
            <person name="Severin A.J."/>
            <person name="Sherrier D.J."/>
            <person name="Shi R."/>
            <person name="Sims S."/>
            <person name="Singer S.R."/>
            <person name="Sinharoy S."/>
            <person name="Sterck L."/>
            <person name="Viollet A."/>
            <person name="Wang B.B."/>
            <person name="Wang K."/>
            <person name="Wang M."/>
            <person name="Wang X."/>
            <person name="Warfsmann J."/>
            <person name="Weissenbach J."/>
            <person name="White D.D."/>
            <person name="White J.D."/>
            <person name="Wiley G.B."/>
            <person name="Wincker P."/>
            <person name="Xing Y."/>
            <person name="Yang L."/>
            <person name="Yao Z."/>
            <person name="Ying F."/>
            <person name="Zhai J."/>
            <person name="Zhou L."/>
            <person name="Zuber A."/>
            <person name="Denarie J."/>
            <person name="Dixon R.A."/>
            <person name="May G.D."/>
            <person name="Schwartz D.C."/>
            <person name="Rogers J."/>
            <person name="Quetier F."/>
            <person name="Town C.D."/>
            <person name="Roe B.A."/>
        </authorList>
    </citation>
    <scope>NUCLEOTIDE SEQUENCE [LARGE SCALE GENOMIC DNA]</scope>
    <source>
        <strain evidence="2">A17</strain>
        <strain evidence="3 4">cv. Jemalong A17</strain>
    </source>
</reference>
<gene>
    <name evidence="2" type="ordered locus">MTR_8g031230</name>
</gene>